<dbReference type="Pfam" id="PF09842">
    <property type="entry name" value="DUF2069"/>
    <property type="match status" value="1"/>
</dbReference>
<evidence type="ECO:0000313" key="2">
    <source>
        <dbReference type="EMBL" id="PWK53437.1"/>
    </source>
</evidence>
<dbReference type="InterPro" id="IPR018643">
    <property type="entry name" value="DUF2069_membrane"/>
</dbReference>
<organism evidence="2 3">
    <name type="scientific">Pleionea mediterranea</name>
    <dbReference type="NCBI Taxonomy" id="523701"/>
    <lineage>
        <taxon>Bacteria</taxon>
        <taxon>Pseudomonadati</taxon>
        <taxon>Pseudomonadota</taxon>
        <taxon>Gammaproteobacteria</taxon>
        <taxon>Oceanospirillales</taxon>
        <taxon>Pleioneaceae</taxon>
        <taxon>Pleionea</taxon>
    </lineage>
</organism>
<dbReference type="EMBL" id="QGGU01000003">
    <property type="protein sequence ID" value="PWK53437.1"/>
    <property type="molecule type" value="Genomic_DNA"/>
</dbReference>
<proteinExistence type="predicted"/>
<feature type="transmembrane region" description="Helical" evidence="1">
    <location>
        <begin position="66"/>
        <end position="85"/>
    </location>
</feature>
<reference evidence="2 3" key="1">
    <citation type="submission" date="2018-05" db="EMBL/GenBank/DDBJ databases">
        <title>Genomic Encyclopedia of Type Strains, Phase IV (KMG-IV): sequencing the most valuable type-strain genomes for metagenomic binning, comparative biology and taxonomic classification.</title>
        <authorList>
            <person name="Goeker M."/>
        </authorList>
    </citation>
    <scope>NUCLEOTIDE SEQUENCE [LARGE SCALE GENOMIC DNA]</scope>
    <source>
        <strain evidence="2 3">DSM 25350</strain>
    </source>
</reference>
<accession>A0A316GFG7</accession>
<feature type="transmembrane region" description="Helical" evidence="1">
    <location>
        <begin position="38"/>
        <end position="59"/>
    </location>
</feature>
<dbReference type="AlphaFoldDB" id="A0A316GFG7"/>
<evidence type="ECO:0000256" key="1">
    <source>
        <dbReference type="SAM" id="Phobius"/>
    </source>
</evidence>
<name>A0A316GFG7_9GAMM</name>
<feature type="transmembrane region" description="Helical" evidence="1">
    <location>
        <begin position="12"/>
        <end position="32"/>
    </location>
</feature>
<sequence>MTLVQKLNIWHWTTLLSYLMLVVLLIIWPTLFYPPESMPPLLLTVIWVFPLLFPAIGIIKRRYYTYAWSQFINMIYFCHATVYLMTSEKEFFIALIEMTLVLIFFSATIVTIQIKKKLTQQSL</sequence>
<keyword evidence="1" id="KW-0812">Transmembrane</keyword>
<keyword evidence="1" id="KW-0472">Membrane</keyword>
<comment type="caution">
    <text evidence="2">The sequence shown here is derived from an EMBL/GenBank/DDBJ whole genome shotgun (WGS) entry which is preliminary data.</text>
</comment>
<gene>
    <name evidence="2" type="ORF">C8D97_103264</name>
</gene>
<dbReference type="RefSeq" id="WP_170115150.1">
    <property type="nucleotide sequence ID" value="NZ_QGGU01000003.1"/>
</dbReference>
<keyword evidence="1" id="KW-1133">Transmembrane helix</keyword>
<dbReference type="Proteomes" id="UP000245790">
    <property type="component" value="Unassembled WGS sequence"/>
</dbReference>
<keyword evidence="3" id="KW-1185">Reference proteome</keyword>
<evidence type="ECO:0000313" key="3">
    <source>
        <dbReference type="Proteomes" id="UP000245790"/>
    </source>
</evidence>
<protein>
    <submittedName>
        <fullName evidence="2">Putative membrane protein</fullName>
    </submittedName>
</protein>
<feature type="transmembrane region" description="Helical" evidence="1">
    <location>
        <begin position="91"/>
        <end position="112"/>
    </location>
</feature>